<keyword evidence="3" id="KW-0813">Transport</keyword>
<dbReference type="SMART" id="SM00938">
    <property type="entry name" value="P-II"/>
    <property type="match status" value="1"/>
</dbReference>
<dbReference type="PROSITE" id="PS00638">
    <property type="entry name" value="PII_GLNB_CTER"/>
    <property type="match status" value="1"/>
</dbReference>
<dbReference type="InterPro" id="IPR017918">
    <property type="entry name" value="N-reg_PII_CS"/>
</dbReference>
<dbReference type="Pfam" id="PF00909">
    <property type="entry name" value="Ammonium_transp"/>
    <property type="match status" value="1"/>
</dbReference>
<keyword evidence="4 9" id="KW-0812">Transmembrane</keyword>
<dbReference type="SUPFAM" id="SSF111352">
    <property type="entry name" value="Ammonium transporter"/>
    <property type="match status" value="1"/>
</dbReference>
<dbReference type="RefSeq" id="WP_091499638.1">
    <property type="nucleotide sequence ID" value="NZ_FODJ01000012.1"/>
</dbReference>
<evidence type="ECO:0000259" key="10">
    <source>
        <dbReference type="Pfam" id="PF00909"/>
    </source>
</evidence>
<name>A0A1H8S6J8_9BACI</name>
<dbReference type="Gene3D" id="3.30.70.120">
    <property type="match status" value="1"/>
</dbReference>
<feature type="transmembrane region" description="Helical" evidence="9">
    <location>
        <begin position="320"/>
        <end position="342"/>
    </location>
</feature>
<evidence type="ECO:0000256" key="7">
    <source>
        <dbReference type="ARBA" id="ARBA00023177"/>
    </source>
</evidence>
<sequence length="539" mass="58057">MAILSIMGMFSILLAFIFLTIAYTTDKNSGSSAFHKLLVMVVVTVAFLIVGFGLMTGNNRAIIDGAPLFIESVGLVIVAAIIATSAIDERARPLAYVTLSLLVGMVLFPLLQRWAVSTGWLTQFGFYDPSGLGRIHLTMGVVAYISAWVIGPRLGKYNHSRVQALPSQSLFLAPIGILFAWLGWGVVMLSALLVSPTTDLQQFYRLGFSFFLIPAVSFISASLFCYLYFKRLDISLLYNGLLIGIVIATSAGAELSSLGAVLSGLIGGAVIVYLISWVDKKLKVDDPLGFATVHGVGGFLALSMVVLFPRGGLPATYAQFFNQLLASLMIAAMAGVVTLLVLKVVDITLGLRVSEEAESFGLDSSIYRLPNRYGSFSSMSVGKVPKKEALKGMASSPSIPDQLELNVDELADIAALPQLAVIRRFEILTNPDRLERLTQELNAIGVSGLNVANVTGFGVQKGHNSFYRGIEVESHFLPKIKVETIVSTISTKRMLQAIQRALYTGHIGDGKVFISAIQDVVRVSTGATGKDALIYPQDE</sequence>
<dbReference type="InterPro" id="IPR015867">
    <property type="entry name" value="N-reg_PII/ATP_PRibTrfase_C"/>
</dbReference>
<dbReference type="Gene3D" id="1.10.3430.10">
    <property type="entry name" value="Ammonium transporter AmtB like domains"/>
    <property type="match status" value="1"/>
</dbReference>
<dbReference type="Proteomes" id="UP000199300">
    <property type="component" value="Unassembled WGS sequence"/>
</dbReference>
<organism evidence="11 12">
    <name type="scientific">Amphibacillus marinus</name>
    <dbReference type="NCBI Taxonomy" id="872970"/>
    <lineage>
        <taxon>Bacteria</taxon>
        <taxon>Bacillati</taxon>
        <taxon>Bacillota</taxon>
        <taxon>Bacilli</taxon>
        <taxon>Bacillales</taxon>
        <taxon>Bacillaceae</taxon>
        <taxon>Amphibacillus</taxon>
    </lineage>
</organism>
<dbReference type="Pfam" id="PF00543">
    <property type="entry name" value="P-II"/>
    <property type="match status" value="1"/>
</dbReference>
<comment type="similarity">
    <text evidence="2">Belongs to the ammonia transporter channel (TC 1.A.11.2) family.</text>
</comment>
<feature type="transmembrane region" description="Helical" evidence="9">
    <location>
        <begin position="68"/>
        <end position="87"/>
    </location>
</feature>
<feature type="transmembrane region" description="Helical" evidence="9">
    <location>
        <begin position="236"/>
        <end position="253"/>
    </location>
</feature>
<feature type="transmembrane region" description="Helical" evidence="9">
    <location>
        <begin position="6"/>
        <end position="25"/>
    </location>
</feature>
<evidence type="ECO:0000256" key="6">
    <source>
        <dbReference type="ARBA" id="ARBA00023136"/>
    </source>
</evidence>
<keyword evidence="7" id="KW-0924">Ammonia transport</keyword>
<evidence type="ECO:0000256" key="4">
    <source>
        <dbReference type="ARBA" id="ARBA00022692"/>
    </source>
</evidence>
<dbReference type="PROSITE" id="PS51343">
    <property type="entry name" value="PII_GLNB_DOM"/>
    <property type="match status" value="1"/>
</dbReference>
<keyword evidence="6 9" id="KW-0472">Membrane</keyword>
<comment type="subcellular location">
    <subcellularLocation>
        <location evidence="1">Membrane</location>
        <topology evidence="1">Multi-pass membrane protein</topology>
    </subcellularLocation>
</comment>
<evidence type="ECO:0000256" key="9">
    <source>
        <dbReference type="SAM" id="Phobius"/>
    </source>
</evidence>
<dbReference type="InterPro" id="IPR011322">
    <property type="entry name" value="N-reg_PII-like_a/b"/>
</dbReference>
<keyword evidence="5 9" id="KW-1133">Transmembrane helix</keyword>
<evidence type="ECO:0000256" key="5">
    <source>
        <dbReference type="ARBA" id="ARBA00022989"/>
    </source>
</evidence>
<keyword evidence="12" id="KW-1185">Reference proteome</keyword>
<reference evidence="11 12" key="1">
    <citation type="submission" date="2016-10" db="EMBL/GenBank/DDBJ databases">
        <authorList>
            <person name="de Groot N.N."/>
        </authorList>
    </citation>
    <scope>NUCLEOTIDE SEQUENCE [LARGE SCALE GENOMIC DNA]</scope>
    <source>
        <strain evidence="11 12">CGMCC 1.10434</strain>
    </source>
</reference>
<evidence type="ECO:0000313" key="11">
    <source>
        <dbReference type="EMBL" id="SEO74330.1"/>
    </source>
</evidence>
<evidence type="ECO:0000256" key="2">
    <source>
        <dbReference type="ARBA" id="ARBA00005887"/>
    </source>
</evidence>
<feature type="domain" description="Ammonium transporter AmtB-like" evidence="10">
    <location>
        <begin position="3"/>
        <end position="367"/>
    </location>
</feature>
<evidence type="ECO:0000313" key="12">
    <source>
        <dbReference type="Proteomes" id="UP000199300"/>
    </source>
</evidence>
<dbReference type="OrthoDB" id="9802729at2"/>
<feature type="transmembrane region" description="Helical" evidence="9">
    <location>
        <begin position="288"/>
        <end position="308"/>
    </location>
</feature>
<dbReference type="PRINTS" id="PR00340">
    <property type="entry name" value="PIIGLNB"/>
</dbReference>
<comment type="similarity">
    <text evidence="8">Belongs to the P(II) protein family.</text>
</comment>
<dbReference type="GO" id="GO:0006808">
    <property type="term" value="P:regulation of nitrogen utilization"/>
    <property type="evidence" value="ECO:0007669"/>
    <property type="project" value="InterPro"/>
</dbReference>
<protein>
    <submittedName>
        <fullName evidence="11">Ammonium transporter, Amt family</fullName>
    </submittedName>
</protein>
<feature type="transmembrane region" description="Helical" evidence="9">
    <location>
        <begin position="206"/>
        <end position="229"/>
    </location>
</feature>
<accession>A0A1H8S6J8</accession>
<dbReference type="GO" id="GO:0016020">
    <property type="term" value="C:membrane"/>
    <property type="evidence" value="ECO:0007669"/>
    <property type="project" value="UniProtKB-SubCell"/>
</dbReference>
<dbReference type="GO" id="GO:0097272">
    <property type="term" value="P:ammonium homeostasis"/>
    <property type="evidence" value="ECO:0007669"/>
    <property type="project" value="TreeGrafter"/>
</dbReference>
<feature type="transmembrane region" description="Helical" evidence="9">
    <location>
        <begin position="131"/>
        <end position="150"/>
    </location>
</feature>
<dbReference type="GO" id="GO:0008519">
    <property type="term" value="F:ammonium channel activity"/>
    <property type="evidence" value="ECO:0007669"/>
    <property type="project" value="InterPro"/>
</dbReference>
<feature type="transmembrane region" description="Helical" evidence="9">
    <location>
        <begin position="259"/>
        <end position="276"/>
    </location>
</feature>
<evidence type="ECO:0000256" key="8">
    <source>
        <dbReference type="RuleBase" id="RU003936"/>
    </source>
</evidence>
<dbReference type="InterPro" id="IPR029020">
    <property type="entry name" value="Ammonium/urea_transptr"/>
</dbReference>
<dbReference type="InterPro" id="IPR024041">
    <property type="entry name" value="NH4_transpt_AmtB-like_dom"/>
</dbReference>
<dbReference type="STRING" id="872970.SAMN04488134_11215"/>
<proteinExistence type="inferred from homology"/>
<dbReference type="InterPro" id="IPR002187">
    <property type="entry name" value="N-reg_PII"/>
</dbReference>
<dbReference type="PANTHER" id="PTHR11730:SF6">
    <property type="entry name" value="AMMONIUM TRANSPORTER"/>
    <property type="match status" value="1"/>
</dbReference>
<dbReference type="EMBL" id="FODJ01000012">
    <property type="protein sequence ID" value="SEO74330.1"/>
    <property type="molecule type" value="Genomic_DNA"/>
</dbReference>
<dbReference type="PANTHER" id="PTHR11730">
    <property type="entry name" value="AMMONIUM TRANSPORTER"/>
    <property type="match status" value="1"/>
</dbReference>
<evidence type="ECO:0000256" key="1">
    <source>
        <dbReference type="ARBA" id="ARBA00004141"/>
    </source>
</evidence>
<evidence type="ECO:0000256" key="3">
    <source>
        <dbReference type="ARBA" id="ARBA00022448"/>
    </source>
</evidence>
<dbReference type="SUPFAM" id="SSF54913">
    <property type="entry name" value="GlnB-like"/>
    <property type="match status" value="1"/>
</dbReference>
<dbReference type="GO" id="GO:0030234">
    <property type="term" value="F:enzyme regulator activity"/>
    <property type="evidence" value="ECO:0007669"/>
    <property type="project" value="InterPro"/>
</dbReference>
<dbReference type="AlphaFoldDB" id="A0A1H8S6J8"/>
<gene>
    <name evidence="11" type="ORF">SAMN04488134_11215</name>
</gene>
<feature type="transmembrane region" description="Helical" evidence="9">
    <location>
        <begin position="94"/>
        <end position="111"/>
    </location>
</feature>
<feature type="transmembrane region" description="Helical" evidence="9">
    <location>
        <begin position="170"/>
        <end position="194"/>
    </location>
</feature>
<feature type="transmembrane region" description="Helical" evidence="9">
    <location>
        <begin position="37"/>
        <end position="56"/>
    </location>
</feature>